<organism evidence="2 3">
    <name type="scientific">Trifolium medium</name>
    <dbReference type="NCBI Taxonomy" id="97028"/>
    <lineage>
        <taxon>Eukaryota</taxon>
        <taxon>Viridiplantae</taxon>
        <taxon>Streptophyta</taxon>
        <taxon>Embryophyta</taxon>
        <taxon>Tracheophyta</taxon>
        <taxon>Spermatophyta</taxon>
        <taxon>Magnoliopsida</taxon>
        <taxon>eudicotyledons</taxon>
        <taxon>Gunneridae</taxon>
        <taxon>Pentapetalae</taxon>
        <taxon>rosids</taxon>
        <taxon>fabids</taxon>
        <taxon>Fabales</taxon>
        <taxon>Fabaceae</taxon>
        <taxon>Papilionoideae</taxon>
        <taxon>50 kb inversion clade</taxon>
        <taxon>NPAAA clade</taxon>
        <taxon>Hologalegina</taxon>
        <taxon>IRL clade</taxon>
        <taxon>Trifolieae</taxon>
        <taxon>Trifolium</taxon>
    </lineage>
</organism>
<sequence length="113" mass="12406">LSGGLDCGHDPPAFQRAERERTVKSQSEENANQSADFAMDSNGAYESQIESHVSEPESIGGDEEYVATKDGEHGKSHIEDDMNAKTQDESESLSDIDDKEVINKFHASRISFS</sequence>
<protein>
    <submittedName>
        <fullName evidence="2">Transcription factor IIIB 90 kDa subunit-like</fullName>
    </submittedName>
</protein>
<feature type="compositionally biased region" description="Basic and acidic residues" evidence="1">
    <location>
        <begin position="66"/>
        <end position="88"/>
    </location>
</feature>
<evidence type="ECO:0000313" key="3">
    <source>
        <dbReference type="Proteomes" id="UP000265520"/>
    </source>
</evidence>
<gene>
    <name evidence="2" type="ORF">A2U01_0010361</name>
</gene>
<proteinExistence type="predicted"/>
<feature type="region of interest" description="Disordered" evidence="1">
    <location>
        <begin position="1"/>
        <end position="94"/>
    </location>
</feature>
<accession>A0A392MQS7</accession>
<feature type="non-terminal residue" evidence="2">
    <location>
        <position position="1"/>
    </location>
</feature>
<reference evidence="2 3" key="1">
    <citation type="journal article" date="2018" name="Front. Plant Sci.">
        <title>Red Clover (Trifolium pratense) and Zigzag Clover (T. medium) - A Picture of Genomic Similarities and Differences.</title>
        <authorList>
            <person name="Dluhosova J."/>
            <person name="Istvanek J."/>
            <person name="Nedelnik J."/>
            <person name="Repkova J."/>
        </authorList>
    </citation>
    <scope>NUCLEOTIDE SEQUENCE [LARGE SCALE GENOMIC DNA]</scope>
    <source>
        <strain evidence="3">cv. 10/8</strain>
        <tissue evidence="2">Leaf</tissue>
    </source>
</reference>
<comment type="caution">
    <text evidence="2">The sequence shown here is derived from an EMBL/GenBank/DDBJ whole genome shotgun (WGS) entry which is preliminary data.</text>
</comment>
<dbReference type="Proteomes" id="UP000265520">
    <property type="component" value="Unassembled WGS sequence"/>
</dbReference>
<dbReference type="EMBL" id="LXQA010016199">
    <property type="protein sequence ID" value="MCH89465.1"/>
    <property type="molecule type" value="Genomic_DNA"/>
</dbReference>
<feature type="compositionally biased region" description="Basic and acidic residues" evidence="1">
    <location>
        <begin position="16"/>
        <end position="27"/>
    </location>
</feature>
<dbReference type="AlphaFoldDB" id="A0A392MQS7"/>
<name>A0A392MQS7_9FABA</name>
<evidence type="ECO:0000256" key="1">
    <source>
        <dbReference type="SAM" id="MobiDB-lite"/>
    </source>
</evidence>
<keyword evidence="3" id="KW-1185">Reference proteome</keyword>
<evidence type="ECO:0000313" key="2">
    <source>
        <dbReference type="EMBL" id="MCH89465.1"/>
    </source>
</evidence>